<name>A0A292YSH8_9BACL</name>
<evidence type="ECO:0000313" key="2">
    <source>
        <dbReference type="Proteomes" id="UP000217785"/>
    </source>
</evidence>
<evidence type="ECO:0000313" key="1">
    <source>
        <dbReference type="EMBL" id="GAX91871.1"/>
    </source>
</evidence>
<gene>
    <name evidence="1" type="ORF">EFBL_3562</name>
</gene>
<organism evidence="1 2">
    <name type="scientific">Effusibacillus lacus</name>
    <dbReference type="NCBI Taxonomy" id="1348429"/>
    <lineage>
        <taxon>Bacteria</taxon>
        <taxon>Bacillati</taxon>
        <taxon>Bacillota</taxon>
        <taxon>Bacilli</taxon>
        <taxon>Bacillales</taxon>
        <taxon>Alicyclobacillaceae</taxon>
        <taxon>Effusibacillus</taxon>
    </lineage>
</organism>
<dbReference type="EMBL" id="BDUF01000109">
    <property type="protein sequence ID" value="GAX91871.1"/>
    <property type="molecule type" value="Genomic_DNA"/>
</dbReference>
<dbReference type="Proteomes" id="UP000217785">
    <property type="component" value="Unassembled WGS sequence"/>
</dbReference>
<sequence length="80" mass="8854">MHQFQQTAEVVRLIGILQGHFISGPVSAFLTLMDNHVPFFAVGFNRNRFQNPFAFGSPVTGIHIQMQRVKAFGTVVPASP</sequence>
<dbReference type="AlphaFoldDB" id="A0A292YSH8"/>
<reference evidence="2" key="1">
    <citation type="submission" date="2017-07" db="EMBL/GenBank/DDBJ databases">
        <title>Draft genome sequence of Effusibacillus lacus strain skLN1.</title>
        <authorList>
            <person name="Watanabe M."/>
            <person name="Kojima H."/>
            <person name="Fukui M."/>
        </authorList>
    </citation>
    <scope>NUCLEOTIDE SEQUENCE [LARGE SCALE GENOMIC DNA]</scope>
    <source>
        <strain evidence="2">skLN1</strain>
    </source>
</reference>
<accession>A0A292YSH8</accession>
<keyword evidence="2" id="KW-1185">Reference proteome</keyword>
<protein>
    <submittedName>
        <fullName evidence="1">Uncharacterized protein</fullName>
    </submittedName>
</protein>
<comment type="caution">
    <text evidence="1">The sequence shown here is derived from an EMBL/GenBank/DDBJ whole genome shotgun (WGS) entry which is preliminary data.</text>
</comment>
<proteinExistence type="predicted"/>